<feature type="transmembrane region" description="Helical" evidence="9">
    <location>
        <begin position="164"/>
        <end position="183"/>
    </location>
</feature>
<gene>
    <name evidence="10" type="primary">livH_4</name>
    <name evidence="10" type="ORF">BN996_03245</name>
</gene>
<dbReference type="CDD" id="cd06582">
    <property type="entry name" value="TM_PBP1_LivH_like"/>
    <property type="match status" value="1"/>
</dbReference>
<comment type="subcellular location">
    <subcellularLocation>
        <location evidence="1">Cell membrane</location>
        <topology evidence="1">Multi-pass membrane protein</topology>
    </subcellularLocation>
</comment>
<dbReference type="GO" id="GO:0005886">
    <property type="term" value="C:plasma membrane"/>
    <property type="evidence" value="ECO:0007669"/>
    <property type="project" value="UniProtKB-SubCell"/>
</dbReference>
<comment type="similarity">
    <text evidence="8">Belongs to the binding-protein-dependent transport system permease family. LivHM subfamily.</text>
</comment>
<dbReference type="Pfam" id="PF02653">
    <property type="entry name" value="BPD_transp_2"/>
    <property type="match status" value="1"/>
</dbReference>
<evidence type="ECO:0000256" key="1">
    <source>
        <dbReference type="ARBA" id="ARBA00004651"/>
    </source>
</evidence>
<dbReference type="PANTHER" id="PTHR11795">
    <property type="entry name" value="BRANCHED-CHAIN AMINO ACID TRANSPORT SYSTEM PERMEASE PROTEIN LIVH"/>
    <property type="match status" value="1"/>
</dbReference>
<keyword evidence="7 9" id="KW-0472">Membrane</keyword>
<dbReference type="RefSeq" id="WP_089780716.1">
    <property type="nucleotide sequence ID" value="NZ_CABLRR010000004.1"/>
</dbReference>
<evidence type="ECO:0000256" key="9">
    <source>
        <dbReference type="SAM" id="Phobius"/>
    </source>
</evidence>
<evidence type="ECO:0000256" key="7">
    <source>
        <dbReference type="ARBA" id="ARBA00023136"/>
    </source>
</evidence>
<evidence type="ECO:0000313" key="11">
    <source>
        <dbReference type="Proteomes" id="UP000198902"/>
    </source>
</evidence>
<evidence type="ECO:0000256" key="6">
    <source>
        <dbReference type="ARBA" id="ARBA00022989"/>
    </source>
</evidence>
<keyword evidence="3" id="KW-1003">Cell membrane</keyword>
<feature type="transmembrane region" description="Helical" evidence="9">
    <location>
        <begin position="6"/>
        <end position="31"/>
    </location>
</feature>
<accession>A0A0D6JUY0</accession>
<feature type="transmembrane region" description="Helical" evidence="9">
    <location>
        <begin position="245"/>
        <end position="278"/>
    </location>
</feature>
<evidence type="ECO:0000256" key="8">
    <source>
        <dbReference type="ARBA" id="ARBA00037998"/>
    </source>
</evidence>
<proteinExistence type="inferred from homology"/>
<dbReference type="EMBL" id="CSTE01000004">
    <property type="protein sequence ID" value="CQR52652.1"/>
    <property type="molecule type" value="Genomic_DNA"/>
</dbReference>
<organism evidence="10 11">
    <name type="scientific">Haloferax massiliensis</name>
    <dbReference type="NCBI Taxonomy" id="1476858"/>
    <lineage>
        <taxon>Archaea</taxon>
        <taxon>Methanobacteriati</taxon>
        <taxon>Methanobacteriota</taxon>
        <taxon>Stenosarchaea group</taxon>
        <taxon>Halobacteria</taxon>
        <taxon>Halobacteriales</taxon>
        <taxon>Haloferacaceae</taxon>
        <taxon>Haloferax</taxon>
    </lineage>
</organism>
<dbReference type="InterPro" id="IPR052157">
    <property type="entry name" value="BCAA_transport_permease"/>
</dbReference>
<reference evidence="11" key="1">
    <citation type="submission" date="2015-03" db="EMBL/GenBank/DDBJ databases">
        <authorList>
            <person name="Urmite Genomes"/>
        </authorList>
    </citation>
    <scope>NUCLEOTIDE SEQUENCE [LARGE SCALE GENOMIC DNA]</scope>
    <source>
        <strain evidence="11">Arc-Hr</strain>
    </source>
</reference>
<sequence>MNIDGVVGFLFIALSVASLYLLVAVGLSIVFGSLKYVNMAHGVLYLSGAYIGLLIASSEQYGGLLSGFGQVGLDWGFVPALVLTPVVIFVVGVAMERWIAKPFYERELLDQLLVTFGILIAAQELVAILFGRTGTIYPRPEWLTGAISLPVVGTPPGMSAASTIRVLVVALTLLLVAGIFAFFKYTDYGLAVRAGTEDSEMTQMLGIRIGRPFLLIFAVGAAYAGLAGVLGGSLFNVTSEIGMEIIIPSLVIVIMGGVGSLRGTVVGALLAGLTFAVATELEPSMTQASIYLLAIVVLTIRPSGIFPSAEVGQ</sequence>
<evidence type="ECO:0000313" key="10">
    <source>
        <dbReference type="EMBL" id="CQR52652.1"/>
    </source>
</evidence>
<evidence type="ECO:0000256" key="3">
    <source>
        <dbReference type="ARBA" id="ARBA00022475"/>
    </source>
</evidence>
<keyword evidence="4 9" id="KW-0812">Transmembrane</keyword>
<feature type="transmembrane region" description="Helical" evidence="9">
    <location>
        <begin position="75"/>
        <end position="100"/>
    </location>
</feature>
<name>A0A0D6JUY0_9EURY</name>
<evidence type="ECO:0000256" key="4">
    <source>
        <dbReference type="ARBA" id="ARBA00022692"/>
    </source>
</evidence>
<dbReference type="GO" id="GO:0006865">
    <property type="term" value="P:amino acid transport"/>
    <property type="evidence" value="ECO:0007669"/>
    <property type="project" value="UniProtKB-KW"/>
</dbReference>
<feature type="transmembrane region" description="Helical" evidence="9">
    <location>
        <begin position="290"/>
        <end position="309"/>
    </location>
</feature>
<evidence type="ECO:0000256" key="2">
    <source>
        <dbReference type="ARBA" id="ARBA00022448"/>
    </source>
</evidence>
<dbReference type="AlphaFoldDB" id="A0A0D6JUY0"/>
<keyword evidence="11" id="KW-1185">Reference proteome</keyword>
<feature type="transmembrane region" description="Helical" evidence="9">
    <location>
        <begin position="112"/>
        <end position="131"/>
    </location>
</feature>
<dbReference type="PANTHER" id="PTHR11795:SF442">
    <property type="entry name" value="ABC TRANSPORTER ATP-BINDING PROTEIN"/>
    <property type="match status" value="1"/>
</dbReference>
<dbReference type="OrthoDB" id="43815at2157"/>
<keyword evidence="5" id="KW-0029">Amino-acid transport</keyword>
<feature type="transmembrane region" description="Helical" evidence="9">
    <location>
        <begin position="213"/>
        <end position="233"/>
    </location>
</feature>
<dbReference type="GO" id="GO:0022857">
    <property type="term" value="F:transmembrane transporter activity"/>
    <property type="evidence" value="ECO:0007669"/>
    <property type="project" value="InterPro"/>
</dbReference>
<dbReference type="Proteomes" id="UP000198902">
    <property type="component" value="Unassembled WGS sequence"/>
</dbReference>
<keyword evidence="6 9" id="KW-1133">Transmembrane helix</keyword>
<dbReference type="InterPro" id="IPR001851">
    <property type="entry name" value="ABC_transp_permease"/>
</dbReference>
<feature type="transmembrane region" description="Helical" evidence="9">
    <location>
        <begin position="43"/>
        <end position="63"/>
    </location>
</feature>
<keyword evidence="2" id="KW-0813">Transport</keyword>
<protein>
    <submittedName>
        <fullName evidence="10">High-affinity branched-chain amino acid transport system permease protein LivH</fullName>
    </submittedName>
</protein>
<evidence type="ECO:0000256" key="5">
    <source>
        <dbReference type="ARBA" id="ARBA00022970"/>
    </source>
</evidence>